<evidence type="ECO:0000256" key="6">
    <source>
        <dbReference type="ARBA" id="ARBA00022833"/>
    </source>
</evidence>
<dbReference type="SMART" id="SM00449">
    <property type="entry name" value="SPRY"/>
    <property type="match status" value="1"/>
</dbReference>
<keyword evidence="3" id="KW-0963">Cytoplasm</keyword>
<evidence type="ECO:0000259" key="9">
    <source>
        <dbReference type="PROSITE" id="PS50089"/>
    </source>
</evidence>
<feature type="domain" description="B30.2/SPRY" evidence="11">
    <location>
        <begin position="280"/>
        <end position="468"/>
    </location>
</feature>
<dbReference type="PROSITE" id="PS50188">
    <property type="entry name" value="B302_SPRY"/>
    <property type="match status" value="1"/>
</dbReference>
<dbReference type="PANTHER" id="PTHR24103">
    <property type="entry name" value="E3 UBIQUITIN-PROTEIN LIGASE TRIM"/>
    <property type="match status" value="1"/>
</dbReference>
<dbReference type="InterPro" id="IPR018957">
    <property type="entry name" value="Znf_C3HC4_RING-type"/>
</dbReference>
<dbReference type="InterPro" id="IPR003877">
    <property type="entry name" value="SPRY_dom"/>
</dbReference>
<dbReference type="SMART" id="SM00336">
    <property type="entry name" value="BBOX"/>
    <property type="match status" value="1"/>
</dbReference>
<evidence type="ECO:0000256" key="2">
    <source>
        <dbReference type="ARBA" id="ARBA00008518"/>
    </source>
</evidence>
<comment type="similarity">
    <text evidence="2">Belongs to the TRIM/RBCC family.</text>
</comment>
<dbReference type="InterPro" id="IPR043136">
    <property type="entry name" value="B30.2/SPRY_sf"/>
</dbReference>
<sequence length="471" mass="53416">MARRLVFSEEDVSCSICCDVFKNPVVLKCSHSFCKSCLQECWGTQGRNRDCPLCRSHSVDDPVPSLILKNLCDSVNSHGEELEEKEELVEDGVSDCEMCPVHSERLKLFCLVDQEPICLVCHTSKKHKMHKVCPVSEAIADMKDKMKSTLKSLKTELTDFDKVKKNYENCLAHIKVQSQSVEKQTREEFEKLHSFLRAEEEDRMKMLKEEEEEKSRAMIQKIAEMDKTLASMSAHISTLEAAIEKEDISILQNCKNTLTSLNSKVPVLKPGALIDVAKYVGTLAFNVWMKMRNVIKYSPVILNPNTACRWLNLSDDLTSFTDSDQKHNLPDIPERFDPDTAVFGHKGISTGTHTWDVDLGDNTAWTVGVALTSVPKKENVASVLTNGFLCLHFQKKLFAGTTPLTQLPHNPKRIRVKVDCNKDQVSFYDAQNSVHIFTFKQAITKVYPYFRLRCNKSPITIEPQEFFVTGV</sequence>
<evidence type="ECO:0000259" key="11">
    <source>
        <dbReference type="PROSITE" id="PS50188"/>
    </source>
</evidence>
<dbReference type="Proteomes" id="UP000265120">
    <property type="component" value="Chromosome 8"/>
</dbReference>
<dbReference type="Ensembl" id="ENSCSET00000011725.1">
    <property type="protein sequence ID" value="ENSCSEP00000011586.1"/>
    <property type="gene ID" value="ENSCSEG00000007464.1"/>
</dbReference>
<keyword evidence="6" id="KW-0862">Zinc</keyword>
<evidence type="ECO:0000256" key="8">
    <source>
        <dbReference type="SAM" id="Coils"/>
    </source>
</evidence>
<evidence type="ECO:0000313" key="13">
    <source>
        <dbReference type="Proteomes" id="UP000265120"/>
    </source>
</evidence>
<dbReference type="Pfam" id="PF00643">
    <property type="entry name" value="zf-B_box"/>
    <property type="match status" value="1"/>
</dbReference>
<evidence type="ECO:0000256" key="5">
    <source>
        <dbReference type="ARBA" id="ARBA00022771"/>
    </source>
</evidence>
<dbReference type="Gene3D" id="3.30.40.10">
    <property type="entry name" value="Zinc/RING finger domain, C3HC4 (zinc finger)"/>
    <property type="match status" value="1"/>
</dbReference>
<dbReference type="Pfam" id="PF00622">
    <property type="entry name" value="SPRY"/>
    <property type="match status" value="1"/>
</dbReference>
<dbReference type="SMART" id="SM00184">
    <property type="entry name" value="RING"/>
    <property type="match status" value="1"/>
</dbReference>
<dbReference type="GO" id="GO:0005737">
    <property type="term" value="C:cytoplasm"/>
    <property type="evidence" value="ECO:0007669"/>
    <property type="project" value="UniProtKB-SubCell"/>
</dbReference>
<name>A0A3P8VED8_CYNSE</name>
<accession>A0A3P8VED8</accession>
<dbReference type="PRINTS" id="PR01407">
    <property type="entry name" value="BUTYPHLNCDUF"/>
</dbReference>
<dbReference type="InterPro" id="IPR001870">
    <property type="entry name" value="B30.2/SPRY"/>
</dbReference>
<keyword evidence="8" id="KW-0175">Coiled coil</keyword>
<dbReference type="Pfam" id="PF13765">
    <property type="entry name" value="PRY"/>
    <property type="match status" value="1"/>
</dbReference>
<dbReference type="InterPro" id="IPR001841">
    <property type="entry name" value="Znf_RING"/>
</dbReference>
<dbReference type="InterPro" id="IPR006574">
    <property type="entry name" value="PRY"/>
</dbReference>
<dbReference type="KEGG" id="csem:103382746"/>
<dbReference type="InterPro" id="IPR000315">
    <property type="entry name" value="Znf_B-box"/>
</dbReference>
<dbReference type="InterPro" id="IPR013320">
    <property type="entry name" value="ConA-like_dom_sf"/>
</dbReference>
<dbReference type="InParanoid" id="A0A3P8VED8"/>
<dbReference type="InterPro" id="IPR050143">
    <property type="entry name" value="TRIM/RBCC"/>
</dbReference>
<dbReference type="GO" id="GO:0008270">
    <property type="term" value="F:zinc ion binding"/>
    <property type="evidence" value="ECO:0007669"/>
    <property type="project" value="UniProtKB-KW"/>
</dbReference>
<dbReference type="RefSeq" id="XP_024913321.1">
    <property type="nucleotide sequence ID" value="XM_025057553.1"/>
</dbReference>
<reference evidence="12" key="3">
    <citation type="submission" date="2025-09" db="UniProtKB">
        <authorList>
            <consortium name="Ensembl"/>
        </authorList>
    </citation>
    <scope>IDENTIFICATION</scope>
</reference>
<dbReference type="PROSITE" id="PS00518">
    <property type="entry name" value="ZF_RING_1"/>
    <property type="match status" value="1"/>
</dbReference>
<dbReference type="GeneTree" id="ENSGT00970000193390"/>
<evidence type="ECO:0000256" key="7">
    <source>
        <dbReference type="PROSITE-ProRule" id="PRU00024"/>
    </source>
</evidence>
<dbReference type="SUPFAM" id="SSF57850">
    <property type="entry name" value="RING/U-box"/>
    <property type="match status" value="1"/>
</dbReference>
<comment type="subcellular location">
    <subcellularLocation>
        <location evidence="1">Cytoplasm</location>
    </subcellularLocation>
</comment>
<evidence type="ECO:0000256" key="4">
    <source>
        <dbReference type="ARBA" id="ARBA00022723"/>
    </source>
</evidence>
<dbReference type="AlphaFoldDB" id="A0A3P8VED8"/>
<dbReference type="SMART" id="SM00589">
    <property type="entry name" value="PRY"/>
    <property type="match status" value="1"/>
</dbReference>
<dbReference type="GeneID" id="103382746"/>
<feature type="domain" description="RING-type" evidence="9">
    <location>
        <begin position="14"/>
        <end position="55"/>
    </location>
</feature>
<evidence type="ECO:0000256" key="3">
    <source>
        <dbReference type="ARBA" id="ARBA00022490"/>
    </source>
</evidence>
<organism evidence="12 13">
    <name type="scientific">Cynoglossus semilaevis</name>
    <name type="common">Tongue sole</name>
    <dbReference type="NCBI Taxonomy" id="244447"/>
    <lineage>
        <taxon>Eukaryota</taxon>
        <taxon>Metazoa</taxon>
        <taxon>Chordata</taxon>
        <taxon>Craniata</taxon>
        <taxon>Vertebrata</taxon>
        <taxon>Euteleostomi</taxon>
        <taxon>Actinopterygii</taxon>
        <taxon>Neopterygii</taxon>
        <taxon>Teleostei</taxon>
        <taxon>Neoteleostei</taxon>
        <taxon>Acanthomorphata</taxon>
        <taxon>Carangaria</taxon>
        <taxon>Pleuronectiformes</taxon>
        <taxon>Pleuronectoidei</taxon>
        <taxon>Cynoglossidae</taxon>
        <taxon>Cynoglossinae</taxon>
        <taxon>Cynoglossus</taxon>
    </lineage>
</organism>
<keyword evidence="13" id="KW-1185">Reference proteome</keyword>
<keyword evidence="5 7" id="KW-0863">Zinc-finger</keyword>
<dbReference type="Gene3D" id="3.30.160.60">
    <property type="entry name" value="Classic Zinc Finger"/>
    <property type="match status" value="1"/>
</dbReference>
<dbReference type="OrthoDB" id="654191at2759"/>
<dbReference type="InterPro" id="IPR003879">
    <property type="entry name" value="Butyrophylin_SPRY"/>
</dbReference>
<dbReference type="Gene3D" id="2.60.120.920">
    <property type="match status" value="1"/>
</dbReference>
<dbReference type="STRING" id="244447.ENSCSEP00000011586"/>
<reference evidence="12" key="2">
    <citation type="submission" date="2025-08" db="UniProtKB">
        <authorList>
            <consortium name="Ensembl"/>
        </authorList>
    </citation>
    <scope>IDENTIFICATION</scope>
</reference>
<protein>
    <submittedName>
        <fullName evidence="12">Tripartite motif-containing protein 35-like</fullName>
    </submittedName>
</protein>
<dbReference type="OMA" id="PHHGEKL"/>
<feature type="coiled-coil region" evidence="8">
    <location>
        <begin position="197"/>
        <end position="228"/>
    </location>
</feature>
<dbReference type="SUPFAM" id="SSF49899">
    <property type="entry name" value="Concanavalin A-like lectins/glucanases"/>
    <property type="match status" value="1"/>
</dbReference>
<dbReference type="RefSeq" id="XP_024913322.1">
    <property type="nucleotide sequence ID" value="XM_025057554.1"/>
</dbReference>
<dbReference type="InterPro" id="IPR013083">
    <property type="entry name" value="Znf_RING/FYVE/PHD"/>
</dbReference>
<keyword evidence="4" id="KW-0479">Metal-binding</keyword>
<evidence type="ECO:0000256" key="1">
    <source>
        <dbReference type="ARBA" id="ARBA00004496"/>
    </source>
</evidence>
<proteinExistence type="inferred from homology"/>
<dbReference type="InterPro" id="IPR017907">
    <property type="entry name" value="Znf_RING_CS"/>
</dbReference>
<dbReference type="PROSITE" id="PS50089">
    <property type="entry name" value="ZF_RING_2"/>
    <property type="match status" value="1"/>
</dbReference>
<dbReference type="CTD" id="100006191"/>
<feature type="domain" description="B box-type" evidence="10">
    <location>
        <begin position="94"/>
        <end position="135"/>
    </location>
</feature>
<dbReference type="SUPFAM" id="SSF57845">
    <property type="entry name" value="B-box zinc-binding domain"/>
    <property type="match status" value="1"/>
</dbReference>
<reference evidence="12 13" key="1">
    <citation type="journal article" date="2014" name="Nat. Genet.">
        <title>Whole-genome sequence of a flatfish provides insights into ZW sex chromosome evolution and adaptation to a benthic lifestyle.</title>
        <authorList>
            <person name="Chen S."/>
            <person name="Zhang G."/>
            <person name="Shao C."/>
            <person name="Huang Q."/>
            <person name="Liu G."/>
            <person name="Zhang P."/>
            <person name="Song W."/>
            <person name="An N."/>
            <person name="Chalopin D."/>
            <person name="Volff J.N."/>
            <person name="Hong Y."/>
            <person name="Li Q."/>
            <person name="Sha Z."/>
            <person name="Zhou H."/>
            <person name="Xie M."/>
            <person name="Yu Q."/>
            <person name="Liu Y."/>
            <person name="Xiang H."/>
            <person name="Wang N."/>
            <person name="Wu K."/>
            <person name="Yang C."/>
            <person name="Zhou Q."/>
            <person name="Liao X."/>
            <person name="Yang L."/>
            <person name="Hu Q."/>
            <person name="Zhang J."/>
            <person name="Meng L."/>
            <person name="Jin L."/>
            <person name="Tian Y."/>
            <person name="Lian J."/>
            <person name="Yang J."/>
            <person name="Miao G."/>
            <person name="Liu S."/>
            <person name="Liang Z."/>
            <person name="Yan F."/>
            <person name="Li Y."/>
            <person name="Sun B."/>
            <person name="Zhang H."/>
            <person name="Zhang J."/>
            <person name="Zhu Y."/>
            <person name="Du M."/>
            <person name="Zhao Y."/>
            <person name="Schartl M."/>
            <person name="Tang Q."/>
            <person name="Wang J."/>
        </authorList>
    </citation>
    <scope>NUCLEOTIDE SEQUENCE</scope>
</reference>
<evidence type="ECO:0000259" key="10">
    <source>
        <dbReference type="PROSITE" id="PS50119"/>
    </source>
</evidence>
<dbReference type="PROSITE" id="PS50119">
    <property type="entry name" value="ZF_BBOX"/>
    <property type="match status" value="1"/>
</dbReference>
<evidence type="ECO:0000313" key="12">
    <source>
        <dbReference type="Ensembl" id="ENSCSEP00000011586.1"/>
    </source>
</evidence>
<dbReference type="Pfam" id="PF00097">
    <property type="entry name" value="zf-C3HC4"/>
    <property type="match status" value="1"/>
</dbReference>